<name>D7FSP7_ECTSI</name>
<reference evidence="5 6" key="1">
    <citation type="journal article" date="2010" name="Nature">
        <title>The Ectocarpus genome and the independent evolution of multicellularity in brown algae.</title>
        <authorList>
            <person name="Cock J.M."/>
            <person name="Sterck L."/>
            <person name="Rouze P."/>
            <person name="Scornet D."/>
            <person name="Allen A.E."/>
            <person name="Amoutzias G."/>
            <person name="Anthouard V."/>
            <person name="Artiguenave F."/>
            <person name="Aury J.M."/>
            <person name="Badger J.H."/>
            <person name="Beszteri B."/>
            <person name="Billiau K."/>
            <person name="Bonnet E."/>
            <person name="Bothwell J.H."/>
            <person name="Bowler C."/>
            <person name="Boyen C."/>
            <person name="Brownlee C."/>
            <person name="Carrano C.J."/>
            <person name="Charrier B."/>
            <person name="Cho G.Y."/>
            <person name="Coelho S.M."/>
            <person name="Collen J."/>
            <person name="Corre E."/>
            <person name="Da Silva C."/>
            <person name="Delage L."/>
            <person name="Delaroque N."/>
            <person name="Dittami S.M."/>
            <person name="Doulbeau S."/>
            <person name="Elias M."/>
            <person name="Farnham G."/>
            <person name="Gachon C.M."/>
            <person name="Gschloessl B."/>
            <person name="Heesch S."/>
            <person name="Jabbari K."/>
            <person name="Jubin C."/>
            <person name="Kawai H."/>
            <person name="Kimura K."/>
            <person name="Kloareg B."/>
            <person name="Kupper F.C."/>
            <person name="Lang D."/>
            <person name="Le Bail A."/>
            <person name="Leblanc C."/>
            <person name="Lerouge P."/>
            <person name="Lohr M."/>
            <person name="Lopez P.J."/>
            <person name="Martens C."/>
            <person name="Maumus F."/>
            <person name="Michel G."/>
            <person name="Miranda-Saavedra D."/>
            <person name="Morales J."/>
            <person name="Moreau H."/>
            <person name="Motomura T."/>
            <person name="Nagasato C."/>
            <person name="Napoli C.A."/>
            <person name="Nelson D.R."/>
            <person name="Nyvall-Collen P."/>
            <person name="Peters A.F."/>
            <person name="Pommier C."/>
            <person name="Potin P."/>
            <person name="Poulain J."/>
            <person name="Quesneville H."/>
            <person name="Read B."/>
            <person name="Rensing S.A."/>
            <person name="Ritter A."/>
            <person name="Rousvoal S."/>
            <person name="Samanta M."/>
            <person name="Samson G."/>
            <person name="Schroeder D.C."/>
            <person name="Segurens B."/>
            <person name="Strittmatter M."/>
            <person name="Tonon T."/>
            <person name="Tregear J.W."/>
            <person name="Valentin K."/>
            <person name="von Dassow P."/>
            <person name="Yamagishi T."/>
            <person name="Van de Peer Y."/>
            <person name="Wincker P."/>
        </authorList>
    </citation>
    <scope>NUCLEOTIDE SEQUENCE [LARGE SCALE GENOMIC DNA]</scope>
    <source>
        <strain evidence="6">Ec32 / CCAP1310/4</strain>
    </source>
</reference>
<dbReference type="PANTHER" id="PTHR24223:SF330">
    <property type="entry name" value="ATP-BINDING CASSETTE SUB-FAMILY C MEMBER 10"/>
    <property type="match status" value="1"/>
</dbReference>
<dbReference type="STRING" id="2880.D7FSP7"/>
<dbReference type="InParanoid" id="D7FSP7"/>
<dbReference type="CDD" id="cd03244">
    <property type="entry name" value="ABCC_MRP_domain2"/>
    <property type="match status" value="1"/>
</dbReference>
<evidence type="ECO:0000256" key="3">
    <source>
        <dbReference type="SAM" id="MobiDB-lite"/>
    </source>
</evidence>
<dbReference type="SUPFAM" id="SSF52540">
    <property type="entry name" value="P-loop containing nucleoside triphosphate hydrolases"/>
    <property type="match status" value="1"/>
</dbReference>
<dbReference type="EMBL" id="FN649734">
    <property type="protein sequence ID" value="CBJ31188.1"/>
    <property type="molecule type" value="Genomic_DNA"/>
</dbReference>
<dbReference type="InterPro" id="IPR050173">
    <property type="entry name" value="ABC_transporter_C-like"/>
</dbReference>
<dbReference type="SMART" id="SM00382">
    <property type="entry name" value="AAA"/>
    <property type="match status" value="1"/>
</dbReference>
<dbReference type="GO" id="GO:0042626">
    <property type="term" value="F:ATPase-coupled transmembrane transporter activity"/>
    <property type="evidence" value="ECO:0007669"/>
    <property type="project" value="TreeGrafter"/>
</dbReference>
<sequence>MSYRRDLTPSLMGVNLTVGAGEKVGIVGRTGSGKTSLLRAIFGLYPYSGCIDIDGVDISTLPVHLLRSRLAVIPQDPLLFAGTVRENLDPSGEHPDTALWQALRSSRLADVDLDRDSGGGSDGAIGAGWGDPSTTKADSTVGSGGAVARGSVGGFRLDTELDGYGANMSSGQRQLLCIARALLRRSKIVCVDEATARMDVRTAKLVDAAMAEAFRDATVLTVAHRLPPVLESCDKVAVMSEGRVVEQGKPRDLAADTTSRFIV</sequence>
<dbReference type="eggNOG" id="KOG0054">
    <property type="taxonomic scope" value="Eukaryota"/>
</dbReference>
<feature type="compositionally biased region" description="Gly residues" evidence="3">
    <location>
        <begin position="118"/>
        <end position="129"/>
    </location>
</feature>
<evidence type="ECO:0000256" key="2">
    <source>
        <dbReference type="ARBA" id="ARBA00022840"/>
    </source>
</evidence>
<keyword evidence="1" id="KW-0547">Nucleotide-binding</keyword>
<dbReference type="PROSITE" id="PS50893">
    <property type="entry name" value="ABC_TRANSPORTER_2"/>
    <property type="match status" value="1"/>
</dbReference>
<organism evidence="5 6">
    <name type="scientific">Ectocarpus siliculosus</name>
    <name type="common">Brown alga</name>
    <name type="synonym">Conferva siliculosa</name>
    <dbReference type="NCBI Taxonomy" id="2880"/>
    <lineage>
        <taxon>Eukaryota</taxon>
        <taxon>Sar</taxon>
        <taxon>Stramenopiles</taxon>
        <taxon>Ochrophyta</taxon>
        <taxon>PX clade</taxon>
        <taxon>Phaeophyceae</taxon>
        <taxon>Ectocarpales</taxon>
        <taxon>Ectocarpaceae</taxon>
        <taxon>Ectocarpus</taxon>
    </lineage>
</organism>
<dbReference type="InterPro" id="IPR027417">
    <property type="entry name" value="P-loop_NTPase"/>
</dbReference>
<dbReference type="Pfam" id="PF00005">
    <property type="entry name" value="ABC_tran"/>
    <property type="match status" value="1"/>
</dbReference>
<dbReference type="GO" id="GO:0016020">
    <property type="term" value="C:membrane"/>
    <property type="evidence" value="ECO:0007669"/>
    <property type="project" value="TreeGrafter"/>
</dbReference>
<dbReference type="GO" id="GO:0005524">
    <property type="term" value="F:ATP binding"/>
    <property type="evidence" value="ECO:0007669"/>
    <property type="project" value="UniProtKB-KW"/>
</dbReference>
<dbReference type="AlphaFoldDB" id="D7FSP7"/>
<keyword evidence="6" id="KW-1185">Reference proteome</keyword>
<protein>
    <submittedName>
        <fullName evidence="5">ABC multidrug transporter</fullName>
    </submittedName>
</protein>
<dbReference type="PROSITE" id="PS00211">
    <property type="entry name" value="ABC_TRANSPORTER_1"/>
    <property type="match status" value="1"/>
</dbReference>
<proteinExistence type="predicted"/>
<gene>
    <name evidence="5" type="ORF">Esi_0238_0007</name>
</gene>
<dbReference type="Gene3D" id="3.40.50.300">
    <property type="entry name" value="P-loop containing nucleotide triphosphate hydrolases"/>
    <property type="match status" value="1"/>
</dbReference>
<feature type="region of interest" description="Disordered" evidence="3">
    <location>
        <begin position="115"/>
        <end position="144"/>
    </location>
</feature>
<evidence type="ECO:0000259" key="4">
    <source>
        <dbReference type="PROSITE" id="PS50893"/>
    </source>
</evidence>
<dbReference type="InterPro" id="IPR017871">
    <property type="entry name" value="ABC_transporter-like_CS"/>
</dbReference>
<dbReference type="Proteomes" id="UP000002630">
    <property type="component" value="Linkage Group LG09"/>
</dbReference>
<accession>D7FSP7</accession>
<keyword evidence="2" id="KW-0067">ATP-binding</keyword>
<dbReference type="OrthoDB" id="6500128at2759"/>
<dbReference type="GO" id="GO:0016887">
    <property type="term" value="F:ATP hydrolysis activity"/>
    <property type="evidence" value="ECO:0007669"/>
    <property type="project" value="InterPro"/>
</dbReference>
<evidence type="ECO:0000313" key="6">
    <source>
        <dbReference type="Proteomes" id="UP000002630"/>
    </source>
</evidence>
<evidence type="ECO:0000313" key="5">
    <source>
        <dbReference type="EMBL" id="CBJ31188.1"/>
    </source>
</evidence>
<dbReference type="OMA" id="TAMICIS"/>
<dbReference type="PANTHER" id="PTHR24223">
    <property type="entry name" value="ATP-BINDING CASSETTE SUB-FAMILY C"/>
    <property type="match status" value="1"/>
</dbReference>
<dbReference type="InterPro" id="IPR003439">
    <property type="entry name" value="ABC_transporter-like_ATP-bd"/>
</dbReference>
<dbReference type="EMBL" id="FN648418">
    <property type="protein sequence ID" value="CBJ31188.1"/>
    <property type="molecule type" value="Genomic_DNA"/>
</dbReference>
<evidence type="ECO:0000256" key="1">
    <source>
        <dbReference type="ARBA" id="ARBA00022741"/>
    </source>
</evidence>
<dbReference type="InterPro" id="IPR003593">
    <property type="entry name" value="AAA+_ATPase"/>
</dbReference>
<feature type="domain" description="ABC transporter" evidence="4">
    <location>
        <begin position="2"/>
        <end position="262"/>
    </location>
</feature>